<dbReference type="PROSITE" id="PS00675">
    <property type="entry name" value="SIGMA54_INTERACT_1"/>
    <property type="match status" value="1"/>
</dbReference>
<dbReference type="InterPro" id="IPR048617">
    <property type="entry name" value="MDN1_AAA_lid_4"/>
</dbReference>
<evidence type="ECO:0000256" key="11">
    <source>
        <dbReference type="SAM" id="MobiDB-lite"/>
    </source>
</evidence>
<name>A0A9P6TFE9_9BASI</name>
<dbReference type="EMBL" id="MU167224">
    <property type="protein sequence ID" value="KAG0149859.1"/>
    <property type="molecule type" value="Genomic_DNA"/>
</dbReference>
<feature type="compositionally biased region" description="Polar residues" evidence="11">
    <location>
        <begin position="4830"/>
        <end position="4844"/>
    </location>
</feature>
<comment type="subcellular location">
    <subcellularLocation>
        <location evidence="1">Nucleus</location>
        <location evidence="1">Nucleolus</location>
    </subcellularLocation>
    <subcellularLocation>
        <location evidence="2">Nucleus</location>
        <location evidence="2">Nucleoplasm</location>
    </subcellularLocation>
</comment>
<dbReference type="PIRSF" id="PIRSF010340">
    <property type="entry name" value="Midasin"/>
    <property type="match status" value="1"/>
</dbReference>
<dbReference type="GO" id="GO:0030687">
    <property type="term" value="C:preribosome, large subunit precursor"/>
    <property type="evidence" value="ECO:0007669"/>
    <property type="project" value="TreeGrafter"/>
</dbReference>
<dbReference type="SUPFAM" id="SSF52540">
    <property type="entry name" value="P-loop containing nucleoside triphosphate hydrolases"/>
    <property type="match status" value="6"/>
</dbReference>
<dbReference type="Proteomes" id="UP000886653">
    <property type="component" value="Unassembled WGS sequence"/>
</dbReference>
<evidence type="ECO:0000256" key="8">
    <source>
        <dbReference type="ARBA" id="ARBA00023186"/>
    </source>
</evidence>
<feature type="compositionally biased region" description="Acidic residues" evidence="11">
    <location>
        <begin position="4436"/>
        <end position="4467"/>
    </location>
</feature>
<evidence type="ECO:0000256" key="3">
    <source>
        <dbReference type="ARBA" id="ARBA00007188"/>
    </source>
</evidence>
<protein>
    <recommendedName>
        <fullName evidence="4 10">Midasin</fullName>
    </recommendedName>
</protein>
<evidence type="ECO:0000256" key="1">
    <source>
        <dbReference type="ARBA" id="ARBA00004604"/>
    </source>
</evidence>
<comment type="similarity">
    <text evidence="3 10">Belongs to the midasin family.</text>
</comment>
<feature type="compositionally biased region" description="Acidic residues" evidence="11">
    <location>
        <begin position="4646"/>
        <end position="4655"/>
    </location>
</feature>
<dbReference type="InterPro" id="IPR012099">
    <property type="entry name" value="Midasin"/>
</dbReference>
<feature type="compositionally biased region" description="Acidic residues" evidence="11">
    <location>
        <begin position="4548"/>
        <end position="4567"/>
    </location>
</feature>
<dbReference type="PROSITE" id="PS50234">
    <property type="entry name" value="VWFA"/>
    <property type="match status" value="1"/>
</dbReference>
<keyword evidence="6 10" id="KW-0547">Nucleotide-binding</keyword>
<feature type="domain" description="VWFA" evidence="12">
    <location>
        <begin position="5027"/>
        <end position="5257"/>
    </location>
</feature>
<dbReference type="InterPro" id="IPR011704">
    <property type="entry name" value="ATPase_dyneun-rel_AAA"/>
</dbReference>
<comment type="function">
    <text evidence="10">Nuclear chaperone required for maturation and nuclear export of pre-60S ribosome subunits.</text>
</comment>
<feature type="compositionally biased region" description="Acidic residues" evidence="11">
    <location>
        <begin position="4671"/>
        <end position="4680"/>
    </location>
</feature>
<dbReference type="GO" id="GO:0000055">
    <property type="term" value="P:ribosomal large subunit export from nucleus"/>
    <property type="evidence" value="ECO:0007669"/>
    <property type="project" value="TreeGrafter"/>
</dbReference>
<feature type="compositionally biased region" description="Acidic residues" evidence="11">
    <location>
        <begin position="4717"/>
        <end position="4729"/>
    </location>
</feature>
<feature type="compositionally biased region" description="Polar residues" evidence="11">
    <location>
        <begin position="4505"/>
        <end position="4531"/>
    </location>
</feature>
<reference evidence="13" key="1">
    <citation type="submission" date="2013-11" db="EMBL/GenBank/DDBJ databases">
        <title>Genome sequence of the fusiform rust pathogen reveals effectors for host alternation and coevolution with pine.</title>
        <authorList>
            <consortium name="DOE Joint Genome Institute"/>
            <person name="Smith K."/>
            <person name="Pendleton A."/>
            <person name="Kubisiak T."/>
            <person name="Anderson C."/>
            <person name="Salamov A."/>
            <person name="Aerts A."/>
            <person name="Riley R."/>
            <person name="Clum A."/>
            <person name="Lindquist E."/>
            <person name="Ence D."/>
            <person name="Campbell M."/>
            <person name="Kronenberg Z."/>
            <person name="Feau N."/>
            <person name="Dhillon B."/>
            <person name="Hamelin R."/>
            <person name="Burleigh J."/>
            <person name="Smith J."/>
            <person name="Yandell M."/>
            <person name="Nelson C."/>
            <person name="Grigoriev I."/>
            <person name="Davis J."/>
        </authorList>
    </citation>
    <scope>NUCLEOTIDE SEQUENCE</scope>
    <source>
        <strain evidence="13">G11</strain>
    </source>
</reference>
<dbReference type="Pfam" id="PF17865">
    <property type="entry name" value="AAA_lid_5"/>
    <property type="match status" value="1"/>
</dbReference>
<evidence type="ECO:0000256" key="5">
    <source>
        <dbReference type="ARBA" id="ARBA00022553"/>
    </source>
</evidence>
<evidence type="ECO:0000256" key="2">
    <source>
        <dbReference type="ARBA" id="ARBA00004642"/>
    </source>
</evidence>
<dbReference type="Gene3D" id="3.40.50.300">
    <property type="entry name" value="P-loop containing nucleotide triphosphate hydrolases"/>
    <property type="match status" value="7"/>
</dbReference>
<dbReference type="InterPro" id="IPR002035">
    <property type="entry name" value="VWF_A"/>
</dbReference>
<dbReference type="Pfam" id="PF21108">
    <property type="entry name" value="MDN1_4th"/>
    <property type="match status" value="1"/>
</dbReference>
<dbReference type="InterPro" id="IPR003593">
    <property type="entry name" value="AAA+_ATPase"/>
</dbReference>
<dbReference type="Pfam" id="PF17867">
    <property type="entry name" value="AAA_lid_7"/>
    <property type="match status" value="3"/>
</dbReference>
<feature type="compositionally biased region" description="Acidic residues" evidence="11">
    <location>
        <begin position="4613"/>
        <end position="4636"/>
    </location>
</feature>
<dbReference type="InterPro" id="IPR027417">
    <property type="entry name" value="P-loop_NTPase"/>
</dbReference>
<dbReference type="InterPro" id="IPR025662">
    <property type="entry name" value="Sigma_54_int_dom_ATP-bd_1"/>
</dbReference>
<feature type="compositionally biased region" description="Gly residues" evidence="11">
    <location>
        <begin position="4681"/>
        <end position="4691"/>
    </location>
</feature>
<evidence type="ECO:0000259" key="12">
    <source>
        <dbReference type="PROSITE" id="PS50234"/>
    </source>
</evidence>
<dbReference type="GO" id="GO:0005654">
    <property type="term" value="C:nucleoplasm"/>
    <property type="evidence" value="ECO:0007669"/>
    <property type="project" value="UniProtKB-SubCell"/>
</dbReference>
<dbReference type="FunFam" id="3.40.50.300:FF:000142">
    <property type="entry name" value="Midasin"/>
    <property type="match status" value="1"/>
</dbReference>
<evidence type="ECO:0000256" key="6">
    <source>
        <dbReference type="ARBA" id="ARBA00022741"/>
    </source>
</evidence>
<feature type="compositionally biased region" description="Basic and acidic residues" evidence="11">
    <location>
        <begin position="4468"/>
        <end position="4486"/>
    </location>
</feature>
<dbReference type="Pfam" id="PF07728">
    <property type="entry name" value="AAA_5"/>
    <property type="match status" value="6"/>
</dbReference>
<dbReference type="CDD" id="cd00009">
    <property type="entry name" value="AAA"/>
    <property type="match status" value="1"/>
</dbReference>
<dbReference type="GO" id="GO:0005524">
    <property type="term" value="F:ATP binding"/>
    <property type="evidence" value="ECO:0007669"/>
    <property type="project" value="UniProtKB-KW"/>
</dbReference>
<dbReference type="SMART" id="SM00382">
    <property type="entry name" value="AAA"/>
    <property type="match status" value="6"/>
</dbReference>
<evidence type="ECO:0000256" key="9">
    <source>
        <dbReference type="ARBA" id="ARBA00023242"/>
    </source>
</evidence>
<dbReference type="InterPro" id="IPR041190">
    <property type="entry name" value="Midasin_AAA_lid_5"/>
</dbReference>
<dbReference type="PANTHER" id="PTHR48103:SF2">
    <property type="entry name" value="MIDASIN"/>
    <property type="match status" value="1"/>
</dbReference>
<dbReference type="FunFam" id="3.40.50.300:FF:001368">
    <property type="entry name" value="Midasin"/>
    <property type="match status" value="1"/>
</dbReference>
<gene>
    <name evidence="13" type="ORF">CROQUDRAFT_39244</name>
</gene>
<keyword evidence="5" id="KW-0597">Phosphoprotein</keyword>
<dbReference type="InterPro" id="IPR040848">
    <property type="entry name" value="AAA_lid_7"/>
</dbReference>
<evidence type="ECO:0000256" key="10">
    <source>
        <dbReference type="PIRNR" id="PIRNR010340"/>
    </source>
</evidence>
<feature type="compositionally biased region" description="Acidic residues" evidence="11">
    <location>
        <begin position="4487"/>
        <end position="4500"/>
    </location>
</feature>
<keyword evidence="8 10" id="KW-0143">Chaperone</keyword>
<evidence type="ECO:0000313" key="13">
    <source>
        <dbReference type="EMBL" id="KAG0149859.1"/>
    </source>
</evidence>
<dbReference type="GO" id="GO:0000027">
    <property type="term" value="P:ribosomal large subunit assembly"/>
    <property type="evidence" value="ECO:0007669"/>
    <property type="project" value="InterPro"/>
</dbReference>
<proteinExistence type="inferred from homology"/>
<organism evidence="13 14">
    <name type="scientific">Cronartium quercuum f. sp. fusiforme G11</name>
    <dbReference type="NCBI Taxonomy" id="708437"/>
    <lineage>
        <taxon>Eukaryota</taxon>
        <taxon>Fungi</taxon>
        <taxon>Dikarya</taxon>
        <taxon>Basidiomycota</taxon>
        <taxon>Pucciniomycotina</taxon>
        <taxon>Pucciniomycetes</taxon>
        <taxon>Pucciniales</taxon>
        <taxon>Coleosporiaceae</taxon>
        <taxon>Cronartium</taxon>
    </lineage>
</organism>
<keyword evidence="14" id="KW-1185">Reference proteome</keyword>
<dbReference type="SUPFAM" id="SSF53300">
    <property type="entry name" value="vWA-like"/>
    <property type="match status" value="1"/>
</dbReference>
<dbReference type="InterPro" id="IPR036465">
    <property type="entry name" value="vWFA_dom_sf"/>
</dbReference>
<dbReference type="OrthoDB" id="2501245at2759"/>
<accession>A0A9P6TFE9</accession>
<evidence type="ECO:0000256" key="4">
    <source>
        <dbReference type="ARBA" id="ARBA00017143"/>
    </source>
</evidence>
<dbReference type="GO" id="GO:0016887">
    <property type="term" value="F:ATP hydrolysis activity"/>
    <property type="evidence" value="ECO:0007669"/>
    <property type="project" value="InterPro"/>
</dbReference>
<evidence type="ECO:0000256" key="7">
    <source>
        <dbReference type="ARBA" id="ARBA00022840"/>
    </source>
</evidence>
<feature type="region of interest" description="Disordered" evidence="11">
    <location>
        <begin position="4361"/>
        <end position="4847"/>
    </location>
</feature>
<feature type="compositionally biased region" description="Basic and acidic residues" evidence="11">
    <location>
        <begin position="4413"/>
        <end position="4434"/>
    </location>
</feature>
<dbReference type="FunFam" id="3.40.50.300:FF:000712">
    <property type="entry name" value="Midasin"/>
    <property type="match status" value="1"/>
</dbReference>
<dbReference type="PANTHER" id="PTHR48103">
    <property type="entry name" value="MIDASIN-RELATED"/>
    <property type="match status" value="1"/>
</dbReference>
<evidence type="ECO:0000313" key="14">
    <source>
        <dbReference type="Proteomes" id="UP000886653"/>
    </source>
</evidence>
<sequence>MHSHLPQDHPLLPAQPSHPFDLTPALNAFLHELGILPLSKAASLIPSPSEPLGKLLGYRFHHDLSALELDFLLSILDLRLFDLRHNISHPQDTVAYLCKLLTRLSLIPAFTEPIGRHFGPILPELVSRWLIELGFQPNGTYGSEIHNLWPDDSLLGQDQKLSSSDSHGENRENTKALLRAVFSSFSIWLDMHPSLFQFLILILRHPAFTTDPFNILPASILSYNIDLVHDVLPSTHPLFNDPLITSFLLSLHRLLSVAPHLPFPGIIKNGWLLPHPLVCLMQHHPRQGMRYLAWRCWRYWQGEAGFAQFGIDVRKRYVWKPETNDCESSLIVSNLHSPWSTAQSSSSTPEAPDSIIPASKNLVDSLPDEFIQYDEQLTSKWDLRVSSDPQLSTVSYQTVARAIDAWVLPMHEDWWRGECHKTPLGREPTSVVPRPLFLSPNLLSPLVNEVEGLIILRFCSLPPSIVRGNQSSIQNAKQNKNPNQTLKLLPEPPIFIPTPSSRTAIRSLARSIEQRLPILLSGPSSSGKTTIIQEVVNLFWSPASSSNLPRPSGHAHVVTLNLASRTLDAKSLIGSHVSSTEDAGKFVFVEGPLTRAMREGKWLICRDIDRASDDILAIINQVADLIRHRAQYEVGGGIGGHGCEHGVGIDLGAQLGWVAASERFALIATRTTTDDHTKSFIGERYWDKVEVPKLRHEDVIEILAGIHSSLSPAVRDCLVDAWMKVSNLRSTGESRRQATSLRELMRWARRVEALVPNNQVLQSVGFNPIVQESIFLEAVDVFLASSDRLMSESETLKDADLSIAISLGSHLGLNEERTKYCLYQRTPDFILPLTKSAKEKKRALLQIGRIKLPIALATGPAVPYSRPFALTKSSLVLLERLANCIKLSEPILLVGETGTGKTSIVSFLAKSLSKSLVSLNLSNQSEASDLLGGFKPLDFSDDAKLTGSALIDEFTQVFGDQFSLSRNQEFIMGMRKSLLKKKWSRLVTMWKEAIRALAERARKLQAASAPALEFAESPSKRRKISESESALPSTHLKAEWQAFLDKVEQFEDRFVRSSSSQVRFKYVEGPLVKAMQRGDWVLLDEINLGTGETLESLGTLLQHPNSSLVLSERGDLEPVRRDPEFRLIGCMNPATDVGKRDLPPNLRCKFTEFYVQPPDNDREALLNIVSQYLSGLCVSDKRVVTDVADCYSTIRTMAQSGQVADGTNSPPHYSMRTLSRALTFAVDISASFTLRRALVEGFLMSFVTTLDAQSSQKVSSVIDQNLVKTIKNSRAVMNQTSKKPVSSDSQDFIQVGPFWLRKGTRPEDRSQKHSYVLTESVKSKMIDLARAVTTGRYPVLIQGPTSSGKTSIVEYLAEKTGHTFLRINNHEHTDIQEYIGSYVTDPDTGQLCFKEGALVRALRNGEWVVLDELNLAPSDVLEALNRLLDDNRELLIPETQEVVRPHPHFMLFATQNPPGLYGGRKVLSRAFRNRFLELHFDDVPTDELEIILCERCQIAPSYSKKIVQVFTELQRRRQTDRIFEQKHSFVTLRDLFRWGGRGAVGYQQLAEDGYMLLAERSRGAEEKVVVKDVLEEVMKVVIDPSRLYENVKLPKSLVPTAASKRLFKLLSRALEFHEPVLLVGEAGSGKTSVCEAFSECRNSVLRCINLHRNSEVGDLLGSQRPVRNRVDEFRAVLEQAASLLVNLGVDPVRFANFEVHQMIEWIEGFSKERKNHNQHETLDQLETILKSLRHSLALFTWKDGPLVQAMREGEPVLLDEISLADDSVLERLNSLLEPNRSIVLAECGGATIEEMQIKAHPSFEIMATMNPGGDFGKRELSPALRNRFTEIWVPLVSEPADRTAIFAARLSSSESGGIPSSECLIWAERIVAFSSFFSQSPASSMLSCRELSLRDGLAWCDFIRSCSTLSAPNAFVNGAQMTVLDRLGTAGFGQDLSPAAIKRLRDACFVELHKLAGIQTPIHQDQIRVLETDSNLQIGYFSLSKAAPTLISRSLHQRYSFDAPTVAQNALRIIRALQVPKSILLEGSPGVGKTSMVEALARLTGRRLRRINLSDQTDLLDLFGSDVPVEGGRAGEFAWRDAAFLDALQRGDWVLLDEMNLAPQTVLEGLNACLDHRGSVYVPELDRTFARHPDFRVFAAQNPHHQGGSRKGLPRSLVDRFTVVFMKELEKVDLFQICTEIAPGFDSQQISRMVDFNDKITREVEKNGIFGSCGSPWEFNLRDIGRWLHVTTRPSELDRHPNSPLEYIDMIYTGRFRTTSDHKVVENICSEFFDITTASRDRQDVVDLPTDLIIGHSRLQRSRAIGRIPSVPSPSNLPTSLRRPAESLMRCLELKWLPILTGPEQSGKTSVVKYLASRTGARMRVISMHSGSDTSDLFGGFEQSNAHRNALHIIDSISHAIQLSLENQLILSTSTLANLKATLRHLHALSASFPSTSIETVAKELTHVLDGLTIQSGVDISSMARAIGEMQGKQLNSRFEWIDGPLVAAMKQGDWLVIENANLCSGSVLDRLNPLFEGNSQLQLTERGIHQGEIVTITPHPDFRIIMVFNPRHGELSRAMRNRGIEISFVSNADLDNRVPDGPVAQQTREAHPQLMFNSPWSPASLRDLKAEAPIRWATELLVHSPTRYPLLGRLLGHTSSSVNQKLTWAMSRLSQPDLRIALESFAMANRMSHVIVGKTMDLALVGRSFQPALDPSLAEIHRLILTMVLAACCPVVSTQVMKDNLIADTALSLSSKPSKQINAWMSLLDPASISNFIESVNRTIIELATRVLAESVANDISVVEFSTFRRSLHALQTAVTTLTGLLKAAPDYASFGFSFQIIHQTLLGITPKWETFIQPLSDLLLPLKLAFDITRWDSMVRLWNLFCPFTPRQSTLQDVLRELEVIGALHLRKTKPELRQLFFEVLSSMRVSYDPKPDSVANFKQIAQQLREQILSSDHGNEPESVRPMLSDLGRAVEQIIGIIGVLSYKSESESRCDPSFRQLLADSRGISSELGVLLHTQYLLEQQVEKTEQVQMQIDIEILRSLTSTESLPNFCLHLLFEPSNLASQLDGASLLQLTASLTKLVQLLTTLEDYDKMTTILKTVSRLISSNATRLAIGRKQFQTKVIDRILCRMEKALRERPTRNPICTLTSGDALESEIPCLLTNSLNRVLRLWQSYVPEVPIDPLSVSTAEHTYLASLLSHAQGLRELLVEYESLQSGYRSNTRIIILDDDISTLQASFDSLPQPAVQRKPNAPTLIAIFSELKAFDIQFLADERIPNLIKEISSAVDQNDLRALQSRLKTFSVSAIGLLKRLTHRFPDFVDILRPIQTILDIVIISLTLKLRQATVSLFRASLDPLNDFMARFLPGSCTIAAAEMRSAVCDPKMDEIIRQETTSSRIPILRVAAISCEINGIYSSSELNLLVSEYDFIWKLWSMDRAKEEREAEERAQEFRFRRQDFNILSDEAIEAEELQTLFPTYDDEVSQPMERVPTSKSHAISSSQVDVLCHMHLAITLKDEVELEKPRWFEQLRKDLVIEIAEKHGHLLATCIDQKSLAFQVNHINQLQARIGKNPNSAPLQDFYKDSNVFEAMRILSPVRSLASKVKELLRQWPEMIALDEIGQRCQQIARLSCESPLAKIIPFVETLIGQIEEWEKYSCRENSLSSYQSIFADFVVGWRRLELTSWAGLIEREMRTFDSATNVWWFRLYELLFRGLLTQEAKDDADVDRYLADAATVLNEFMSECNLGQFRPRLTLLRSFSSLLRSYSEVQGGELWIRMYNLLEGIIFFSSHYATEISVLVDQAKTAARKEIENFIRLASWKDVNVFALRQSSHKSHRQLYKSVHRLRAALQRPVKDILQTWKLDKSSDLEFDLPPTVSRAIDIVHVDEASDTPLLPTHLKHPSQALERLQKFIERRLFSTMEVDVPAKEIKALAAHIRLVAKELSEETLPKGDAREKYARNLDLRKRKAFADLLKRLKTLGVGSSPTDRALERLKDPAVIFGQPLLASKSFSGMTKLCEAVDDGLYGLLSQMPKFRRCRNSHHSDISNSDMQRMIGSVESGLSLILSDRKILSSLLAAVDEIGRTCSRIADLLPSASDRLVAPTNSNGQPNIVMMYVKVINIFISALGEMSESVSILRSNQTVAEIPRTVSDLLNKLTASASSDITKLKTLMRIANETLRLFSPDEVELLASVPVRLRSIVEDIRSAAADVPTISFLLEPLAEDLSRQLSTLSSEFVDPVKESDLVRNTYRSFVDSVLLVAQQLMNRDSKIEDEALSTKVNVGEIRKGHRTLTSITLRCHVEDVLGKLRDFNRTISCTYPSTTGPQMLSNVARFAQQYLSLLAHHFKYCLLWHQAQLDLFHTVVSLGINIGENGFCKPDLREEEGETGGPDGPSVDGTGLGGGQGAKDVSDEIESDEQMEGLQNDTDEQEPKTEDGKEKEDRGVETKLEFDAPLEDVEEEDGSDSGNEGDEKDEEDGADEIEDGVGKVDPLDSGAVDEKFWEGEDEDEKEGEEQGEADMSAKQNQSAPKDSSLTAKENQKTGEQNAPDSKEGKDDAAENQEQVPEGDEGDDGLEEDEVDDGQDALDQSEVGEGEEGEDPAKNNPVPMMDHVDNTETLDLPDDLKLDDSKAEDEESTGGDDDADQGMELDEPDPTQGRSGTDEHDDQPDDIEDRQVLAPLDPVIPEAEPADGLDGGEESGAGTGGGGTSNAPPQSGFEPPDQASQEQSKPLSADQDEQPATEVVEDSEPHNKAAQGGEHSAAEDIGNGDCGTQPMPQTSEANPDELGLKDQQPDPNPLRNLADSMERWMRRLQHIQDGSSPQTDESKVEASNEAMELEYLQSDESDPTNQQAPGPATQDQAQEALKQLHIDEPVTESEIVRLEDERKLPPPVDFMQLPEINHLTEPVEPAITGPTGGAQNRTKDDRGLVNELGISDQPMELDEDCDEEVGTTSTLEPNVHQSLESDASAADIWRQYEHITRKPALQLTEQLRLILEPTTATRLEGDYRTGKRLNMRKLVPYLASDYTKDRIWLRRTKPAQRDYQILIAVDDSRSMADSRSAHLALQTVALVTSALSKLEVGEVAIARFGSSFNLIQPFGTEGGRQGGSNQGAKVVKGFTFSQQKTDVRLVVEEAMKMFETAHEQQSAKTVDEIWQLGIIVSDGICQDHEHVRALLRQATEKRIMFVFVILDSLHQHGEGDGDGDGDGHQTSAPETSSIVSMNTVSYALGSDGQMVLQMERYLDTFPFDYYIILRDVEALPHVLSGTLRQFFEKVCCFLISFYSFVSY</sequence>
<keyword evidence="9 10" id="KW-0539">Nucleus</keyword>
<dbReference type="GO" id="GO:0005730">
    <property type="term" value="C:nucleolus"/>
    <property type="evidence" value="ECO:0007669"/>
    <property type="project" value="UniProtKB-SubCell"/>
</dbReference>
<keyword evidence="7 10" id="KW-0067">ATP-binding</keyword>
<comment type="caution">
    <text evidence="13">The sequence shown here is derived from an EMBL/GenBank/DDBJ whole genome shotgun (WGS) entry which is preliminary data.</text>
</comment>